<evidence type="ECO:0000313" key="2">
    <source>
        <dbReference type="Proteomes" id="UP000222054"/>
    </source>
</evidence>
<dbReference type="Proteomes" id="UP000222054">
    <property type="component" value="Unassembled WGS sequence"/>
</dbReference>
<dbReference type="RefSeq" id="WP_098777853.1">
    <property type="nucleotide sequence ID" value="NZ_NUHO01000075.1"/>
</dbReference>
<organism evidence="1 2">
    <name type="scientific">Bacillus cereus</name>
    <dbReference type="NCBI Taxonomy" id="1396"/>
    <lineage>
        <taxon>Bacteria</taxon>
        <taxon>Bacillati</taxon>
        <taxon>Bacillota</taxon>
        <taxon>Bacilli</taxon>
        <taxon>Bacillales</taxon>
        <taxon>Bacillaceae</taxon>
        <taxon>Bacillus</taxon>
        <taxon>Bacillus cereus group</taxon>
    </lineage>
</organism>
<proteinExistence type="predicted"/>
<name>A0A2B9DRY3_BACCE</name>
<evidence type="ECO:0000313" key="1">
    <source>
        <dbReference type="EMBL" id="PGM91630.1"/>
    </source>
</evidence>
<protein>
    <submittedName>
        <fullName evidence="1">Uncharacterized protein</fullName>
    </submittedName>
</protein>
<comment type="caution">
    <text evidence="1">The sequence shown here is derived from an EMBL/GenBank/DDBJ whole genome shotgun (WGS) entry which is preliminary data.</text>
</comment>
<accession>A0A2B9DRY3</accession>
<reference evidence="1 2" key="1">
    <citation type="submission" date="2017-09" db="EMBL/GenBank/DDBJ databases">
        <title>Large-scale bioinformatics analysis of Bacillus genomes uncovers conserved roles of natural products in bacterial physiology.</title>
        <authorList>
            <consortium name="Agbiome Team Llc"/>
            <person name="Bleich R.M."/>
            <person name="Grubbs K.J."/>
            <person name="Santa Maria K.C."/>
            <person name="Allen S.E."/>
            <person name="Farag S."/>
            <person name="Shank E.A."/>
            <person name="Bowers A."/>
        </authorList>
    </citation>
    <scope>NUCLEOTIDE SEQUENCE [LARGE SCALE GENOMIC DNA]</scope>
    <source>
        <strain evidence="1 2">AFS053130</strain>
    </source>
</reference>
<gene>
    <name evidence="1" type="ORF">CN958_17910</name>
</gene>
<dbReference type="AlphaFoldDB" id="A0A2B9DRY3"/>
<sequence length="161" mass="18818">MAQENGYEIKKYLQKNMDNYAVDSLIFTKALSVLNTYMNRVDWPYCMEEMIKTTLPILGDSIVNLWFVGEGIENLMIEQSEGDFDQYKIDAMAFYKTIKPIMEQYYGARYRPLKLSSIVNMEKNHIKFIRNDGQTFDIEVEKEDVNYMIDILMKISGGEGN</sequence>
<dbReference type="EMBL" id="NUHO01000075">
    <property type="protein sequence ID" value="PGM91630.1"/>
    <property type="molecule type" value="Genomic_DNA"/>
</dbReference>